<dbReference type="GO" id="GO:0016020">
    <property type="term" value="C:membrane"/>
    <property type="evidence" value="ECO:0007669"/>
    <property type="project" value="UniProtKB-SubCell"/>
</dbReference>
<protein>
    <submittedName>
        <fullName evidence="7">Uncharacterized protein</fullName>
    </submittedName>
</protein>
<sequence>MNFGGRYSSLDHGYLHQKYRTAYLFLFLSSLLLVLRSCLWDGCFHALPVQIYQAWLLLLYIGLALRENILRVNGSDIRPWWIYHHHFVMAMALISLTWEIERQPDCAQKQARRMDVVWGETARLKGQLWILLPILFVLKAFEAYVGVLLLKTAFVTRRLWEWLQKLLYVIRMLAKLKKPFIATVNMMTAAAQCYNATLTVLTGLSAPFNNLAIIYKQQALGKQVVSEQGGPSAELTPPFPSRLVIEDEIKSFCEVMKAFEVPTPVVIPGYGGKRKSELGNLDTHNYGRGKRAREVCLLYLGVIL</sequence>
<comment type="caution">
    <text evidence="7">The sequence shown here is derived from an EMBL/GenBank/DDBJ whole genome shotgun (WGS) entry which is preliminary data.</text>
</comment>
<comment type="similarity">
    <text evidence="2">Belongs to the TMEM120 family.</text>
</comment>
<evidence type="ECO:0000256" key="3">
    <source>
        <dbReference type="ARBA" id="ARBA00022692"/>
    </source>
</evidence>
<keyword evidence="4 6" id="KW-1133">Transmembrane helix</keyword>
<dbReference type="EMBL" id="CAKMRJ010005634">
    <property type="protein sequence ID" value="CAH1450258.1"/>
    <property type="molecule type" value="Genomic_DNA"/>
</dbReference>
<gene>
    <name evidence="7" type="ORF">LVIROSA_LOCUS35693</name>
</gene>
<evidence type="ECO:0000256" key="5">
    <source>
        <dbReference type="ARBA" id="ARBA00023136"/>
    </source>
</evidence>
<dbReference type="Proteomes" id="UP001157418">
    <property type="component" value="Unassembled WGS sequence"/>
</dbReference>
<proteinExistence type="inferred from homology"/>
<keyword evidence="3 6" id="KW-0812">Transmembrane</keyword>
<dbReference type="PANTHER" id="PTHR21433:SF0">
    <property type="entry name" value="TRANSMEMBRANE PROTEIN 120 HOMOLOG"/>
    <property type="match status" value="1"/>
</dbReference>
<dbReference type="AlphaFoldDB" id="A0AAU9PJS4"/>
<dbReference type="Pfam" id="PF07851">
    <property type="entry name" value="TMEM120A-B"/>
    <property type="match status" value="1"/>
</dbReference>
<keyword evidence="5 6" id="KW-0472">Membrane</keyword>
<dbReference type="PANTHER" id="PTHR21433">
    <property type="entry name" value="TRANSMEMBRANE PROTEIN INDUCED BY TUMOR NECROSIS FACTOR ALPHA"/>
    <property type="match status" value="1"/>
</dbReference>
<evidence type="ECO:0000256" key="2">
    <source>
        <dbReference type="ARBA" id="ARBA00009700"/>
    </source>
</evidence>
<organism evidence="7 8">
    <name type="scientific">Lactuca virosa</name>
    <dbReference type="NCBI Taxonomy" id="75947"/>
    <lineage>
        <taxon>Eukaryota</taxon>
        <taxon>Viridiplantae</taxon>
        <taxon>Streptophyta</taxon>
        <taxon>Embryophyta</taxon>
        <taxon>Tracheophyta</taxon>
        <taxon>Spermatophyta</taxon>
        <taxon>Magnoliopsida</taxon>
        <taxon>eudicotyledons</taxon>
        <taxon>Gunneridae</taxon>
        <taxon>Pentapetalae</taxon>
        <taxon>asterids</taxon>
        <taxon>campanulids</taxon>
        <taxon>Asterales</taxon>
        <taxon>Asteraceae</taxon>
        <taxon>Cichorioideae</taxon>
        <taxon>Cichorieae</taxon>
        <taxon>Lactucinae</taxon>
        <taxon>Lactuca</taxon>
    </lineage>
</organism>
<evidence type="ECO:0000256" key="6">
    <source>
        <dbReference type="SAM" id="Phobius"/>
    </source>
</evidence>
<evidence type="ECO:0000256" key="4">
    <source>
        <dbReference type="ARBA" id="ARBA00022989"/>
    </source>
</evidence>
<keyword evidence="8" id="KW-1185">Reference proteome</keyword>
<feature type="transmembrane region" description="Helical" evidence="6">
    <location>
        <begin position="81"/>
        <end position="98"/>
    </location>
</feature>
<accession>A0AAU9PJS4</accession>
<comment type="subcellular location">
    <subcellularLocation>
        <location evidence="1">Membrane</location>
        <topology evidence="1">Multi-pass membrane protein</topology>
    </subcellularLocation>
</comment>
<evidence type="ECO:0000313" key="7">
    <source>
        <dbReference type="EMBL" id="CAH1450258.1"/>
    </source>
</evidence>
<feature type="transmembrane region" description="Helical" evidence="6">
    <location>
        <begin position="128"/>
        <end position="150"/>
    </location>
</feature>
<dbReference type="InterPro" id="IPR012926">
    <property type="entry name" value="TMEM120A/B"/>
</dbReference>
<feature type="transmembrane region" description="Helical" evidence="6">
    <location>
        <begin position="51"/>
        <end position="69"/>
    </location>
</feature>
<reference evidence="7 8" key="1">
    <citation type="submission" date="2022-01" db="EMBL/GenBank/DDBJ databases">
        <authorList>
            <person name="Xiong W."/>
            <person name="Schranz E."/>
        </authorList>
    </citation>
    <scope>NUCLEOTIDE SEQUENCE [LARGE SCALE GENOMIC DNA]</scope>
</reference>
<feature type="transmembrane region" description="Helical" evidence="6">
    <location>
        <begin position="21"/>
        <end position="39"/>
    </location>
</feature>
<evidence type="ECO:0000256" key="1">
    <source>
        <dbReference type="ARBA" id="ARBA00004141"/>
    </source>
</evidence>
<name>A0AAU9PJS4_9ASTR</name>
<evidence type="ECO:0000313" key="8">
    <source>
        <dbReference type="Proteomes" id="UP001157418"/>
    </source>
</evidence>